<evidence type="ECO:0000313" key="2">
    <source>
        <dbReference type="EMBL" id="RNA08841.1"/>
    </source>
</evidence>
<organism evidence="2 3">
    <name type="scientific">Brachionus plicatilis</name>
    <name type="common">Marine rotifer</name>
    <name type="synonym">Brachionus muelleri</name>
    <dbReference type="NCBI Taxonomy" id="10195"/>
    <lineage>
        <taxon>Eukaryota</taxon>
        <taxon>Metazoa</taxon>
        <taxon>Spiralia</taxon>
        <taxon>Gnathifera</taxon>
        <taxon>Rotifera</taxon>
        <taxon>Eurotatoria</taxon>
        <taxon>Monogononta</taxon>
        <taxon>Pseudotrocha</taxon>
        <taxon>Ploima</taxon>
        <taxon>Brachionidae</taxon>
        <taxon>Brachionus</taxon>
    </lineage>
</organism>
<dbReference type="EMBL" id="REGN01006614">
    <property type="protein sequence ID" value="RNA08841.1"/>
    <property type="molecule type" value="Genomic_DNA"/>
</dbReference>
<dbReference type="AlphaFoldDB" id="A0A3M7QCX0"/>
<dbReference type="OrthoDB" id="10404914at2759"/>
<evidence type="ECO:0000313" key="3">
    <source>
        <dbReference type="Proteomes" id="UP000276133"/>
    </source>
</evidence>
<keyword evidence="3" id="KW-1185">Reference proteome</keyword>
<name>A0A3M7QCX0_BRAPC</name>
<feature type="compositionally biased region" description="Polar residues" evidence="1">
    <location>
        <begin position="330"/>
        <end position="350"/>
    </location>
</feature>
<sequence length="375" mass="43293">MGSDMSKPRQRRNVSADAFRDQAVKNLVCREVGYGDYGDMYRREPPRYYGRPNEPIRRLPPDPCDPCRTSRCSTPNPCLPVTSNYVDVPADTKYYRPGQYQTLRPNCYKEDFCVEPRQMSIRKPYSPYPYDDCDRLGSKVDCDYIPSDKIYEIRKEKVLIKTDRSQSPPKVRSKSSERYLEVPRSVRILNAESYRPEKVILNPDADSTRSRLRSRSGYTEEVHVRSESSEKHFAENKNFNSSLNKSQICLNNDIIYVPMVREEFIKRESQKLNSESDQGETEWRKRPNKIIIREVEQPGIKSILKNQLDPVNFNYDANINETLADRTLDDNGTINAKTPNGRLSNPSASNELSSNSFANLKFGVAKDGSLLYTYE</sequence>
<evidence type="ECO:0000256" key="1">
    <source>
        <dbReference type="SAM" id="MobiDB-lite"/>
    </source>
</evidence>
<protein>
    <submittedName>
        <fullName evidence="2">Uncharacterized protein</fullName>
    </submittedName>
</protein>
<dbReference type="Proteomes" id="UP000276133">
    <property type="component" value="Unassembled WGS sequence"/>
</dbReference>
<accession>A0A3M7QCX0</accession>
<reference evidence="2 3" key="1">
    <citation type="journal article" date="2018" name="Sci. Rep.">
        <title>Genomic signatures of local adaptation to the degree of environmental predictability in rotifers.</title>
        <authorList>
            <person name="Franch-Gras L."/>
            <person name="Hahn C."/>
            <person name="Garcia-Roger E.M."/>
            <person name="Carmona M.J."/>
            <person name="Serra M."/>
            <person name="Gomez A."/>
        </authorList>
    </citation>
    <scope>NUCLEOTIDE SEQUENCE [LARGE SCALE GENOMIC DNA]</scope>
    <source>
        <strain evidence="2">HYR1</strain>
    </source>
</reference>
<gene>
    <name evidence="2" type="ORF">BpHYR1_053925</name>
</gene>
<feature type="region of interest" description="Disordered" evidence="1">
    <location>
        <begin position="329"/>
        <end position="350"/>
    </location>
</feature>
<proteinExistence type="predicted"/>
<comment type="caution">
    <text evidence="2">The sequence shown here is derived from an EMBL/GenBank/DDBJ whole genome shotgun (WGS) entry which is preliminary data.</text>
</comment>